<name>M6Q5S3_9LEPT</name>
<comment type="caution">
    <text evidence="1">The sequence shown here is derived from an EMBL/GenBank/DDBJ whole genome shotgun (WGS) entry which is preliminary data.</text>
</comment>
<dbReference type="Proteomes" id="UP000012118">
    <property type="component" value="Unassembled WGS sequence"/>
</dbReference>
<protein>
    <submittedName>
        <fullName evidence="1">Putative lipoprotein</fullName>
    </submittedName>
</protein>
<gene>
    <name evidence="1" type="ORF">LEP1GSC108_2397</name>
</gene>
<dbReference type="PROSITE" id="PS51257">
    <property type="entry name" value="PROKAR_LIPOPROTEIN"/>
    <property type="match status" value="1"/>
</dbReference>
<accession>M6Q5S3</accession>
<keyword evidence="2" id="KW-1185">Reference proteome</keyword>
<reference evidence="1 2" key="1">
    <citation type="submission" date="2013-01" db="EMBL/GenBank/DDBJ databases">
        <authorList>
            <person name="Harkins D.M."/>
            <person name="Durkin A.S."/>
            <person name="Brinkac L.M."/>
            <person name="Haft D.H."/>
            <person name="Selengut J.D."/>
            <person name="Sanka R."/>
            <person name="DePew J."/>
            <person name="Purushe J."/>
            <person name="Chanthongthip A."/>
            <person name="Lattana O."/>
            <person name="Phetsouvanh R."/>
            <person name="Newton P.N."/>
            <person name="Vinetz J.M."/>
            <person name="Sutton G.G."/>
            <person name="Nierman W.C."/>
            <person name="Fouts D.E."/>
        </authorList>
    </citation>
    <scope>NUCLEOTIDE SEQUENCE [LARGE SCALE GENOMIC DNA]</scope>
    <source>
        <strain evidence="1 2">UI 13098</strain>
    </source>
</reference>
<organism evidence="1 2">
    <name type="scientific">Leptospira weilii str. UI 13098</name>
    <dbReference type="NCBI Taxonomy" id="1088542"/>
    <lineage>
        <taxon>Bacteria</taxon>
        <taxon>Pseudomonadati</taxon>
        <taxon>Spirochaetota</taxon>
        <taxon>Spirochaetia</taxon>
        <taxon>Leptospirales</taxon>
        <taxon>Leptospiraceae</taxon>
        <taxon>Leptospira</taxon>
    </lineage>
</organism>
<proteinExistence type="predicted"/>
<sequence length="39" mass="4749">MDCRRVILNFILKDKILINIVTGFFICGCRKCKIRFRWD</sequence>
<evidence type="ECO:0000313" key="2">
    <source>
        <dbReference type="Proteomes" id="UP000012118"/>
    </source>
</evidence>
<evidence type="ECO:0000313" key="1">
    <source>
        <dbReference type="EMBL" id="EMN90649.1"/>
    </source>
</evidence>
<dbReference type="AlphaFoldDB" id="M6Q5S3"/>
<keyword evidence="1" id="KW-0449">Lipoprotein</keyword>
<dbReference type="EMBL" id="AHNU02000039">
    <property type="protein sequence ID" value="EMN90649.1"/>
    <property type="molecule type" value="Genomic_DNA"/>
</dbReference>